<protein>
    <submittedName>
        <fullName evidence="2">Uncharacterized protein</fullName>
    </submittedName>
</protein>
<keyword evidence="3" id="KW-1185">Reference proteome</keyword>
<evidence type="ECO:0000256" key="1">
    <source>
        <dbReference type="SAM" id="SignalP"/>
    </source>
</evidence>
<feature type="signal peptide" evidence="1">
    <location>
        <begin position="1"/>
        <end position="18"/>
    </location>
</feature>
<name>A0AAW0ZLU5_9HYME</name>
<evidence type="ECO:0000313" key="2">
    <source>
        <dbReference type="EMBL" id="KAK9298547.1"/>
    </source>
</evidence>
<reference evidence="2 3" key="1">
    <citation type="submission" date="2024-05" db="EMBL/GenBank/DDBJ databases">
        <title>The nuclear and mitochondrial genome assemblies of Tetragonisca angustula (Apidae: Meliponini), a tiny yet remarkable pollinator in the Neotropics.</title>
        <authorList>
            <person name="Ferrari R."/>
            <person name="Ricardo P.C."/>
            <person name="Dias F.C."/>
            <person name="Araujo N.S."/>
            <person name="Soares D.O."/>
            <person name="Zhou Q.-S."/>
            <person name="Zhu C.-D."/>
            <person name="Coutinho L."/>
            <person name="Airas M.C."/>
            <person name="Batista T.M."/>
        </authorList>
    </citation>
    <scope>NUCLEOTIDE SEQUENCE [LARGE SCALE GENOMIC DNA]</scope>
    <source>
        <strain evidence="2">ASF017062</strain>
        <tissue evidence="2">Abdomen</tissue>
    </source>
</reference>
<dbReference type="EMBL" id="JAWNGG020000172">
    <property type="protein sequence ID" value="KAK9298547.1"/>
    <property type="molecule type" value="Genomic_DNA"/>
</dbReference>
<keyword evidence="1" id="KW-0732">Signal</keyword>
<accession>A0AAW0ZLU5</accession>
<gene>
    <name evidence="2" type="ORF">QLX08_008141</name>
</gene>
<sequence length="170" mass="19741">MSRLIIFLFITIIHLIYGLDSNMNFQSKYSRYEFILRKCIATAQLNRKHQSKDILNTTLNKPIQDLLHKPPYISIVKPEKNSTFQQVQTLNLKLNNSHPFNNSKINHNNVDMGNYFTKYIENTPLRTLNIKTTQSLLPIFTKKDLLPEFKKITSKTTNSSSNIIIIKSAI</sequence>
<proteinExistence type="predicted"/>
<dbReference type="Proteomes" id="UP001432146">
    <property type="component" value="Unassembled WGS sequence"/>
</dbReference>
<evidence type="ECO:0000313" key="3">
    <source>
        <dbReference type="Proteomes" id="UP001432146"/>
    </source>
</evidence>
<comment type="caution">
    <text evidence="2">The sequence shown here is derived from an EMBL/GenBank/DDBJ whole genome shotgun (WGS) entry which is preliminary data.</text>
</comment>
<organism evidence="2 3">
    <name type="scientific">Tetragonisca angustula</name>
    <dbReference type="NCBI Taxonomy" id="166442"/>
    <lineage>
        <taxon>Eukaryota</taxon>
        <taxon>Metazoa</taxon>
        <taxon>Ecdysozoa</taxon>
        <taxon>Arthropoda</taxon>
        <taxon>Hexapoda</taxon>
        <taxon>Insecta</taxon>
        <taxon>Pterygota</taxon>
        <taxon>Neoptera</taxon>
        <taxon>Endopterygota</taxon>
        <taxon>Hymenoptera</taxon>
        <taxon>Apocrita</taxon>
        <taxon>Aculeata</taxon>
        <taxon>Apoidea</taxon>
        <taxon>Anthophila</taxon>
        <taxon>Apidae</taxon>
        <taxon>Tetragonisca</taxon>
    </lineage>
</organism>
<dbReference type="AlphaFoldDB" id="A0AAW0ZLU5"/>
<feature type="chain" id="PRO_5043866966" evidence="1">
    <location>
        <begin position="19"/>
        <end position="170"/>
    </location>
</feature>